<evidence type="ECO:0000256" key="10">
    <source>
        <dbReference type="ARBA" id="ARBA00022824"/>
    </source>
</evidence>
<evidence type="ECO:0000256" key="8">
    <source>
        <dbReference type="ARBA" id="ARBA00022679"/>
    </source>
</evidence>
<evidence type="ECO:0000256" key="3">
    <source>
        <dbReference type="ARBA" id="ARBA00004370"/>
    </source>
</evidence>
<dbReference type="KEGG" id="aqu:100637959"/>
<keyword evidence="9" id="KW-0812">Transmembrane</keyword>
<dbReference type="FunFam" id="3.40.640.10:FF:000047">
    <property type="entry name" value="serine palmitoyltransferase 2 isoform X1"/>
    <property type="match status" value="1"/>
</dbReference>
<keyword evidence="15" id="KW-0472">Membrane</keyword>
<keyword evidence="22" id="KW-1185">Reference proteome</keyword>
<reference evidence="21" key="2">
    <citation type="submission" date="2017-05" db="UniProtKB">
        <authorList>
            <consortium name="EnsemblMetazoa"/>
        </authorList>
    </citation>
    <scope>IDENTIFICATION</scope>
</reference>
<evidence type="ECO:0000256" key="14">
    <source>
        <dbReference type="ARBA" id="ARBA00023098"/>
    </source>
</evidence>
<dbReference type="Gene3D" id="3.90.1150.10">
    <property type="entry name" value="Aspartate Aminotransferase, domain 1"/>
    <property type="match status" value="1"/>
</dbReference>
<evidence type="ECO:0000256" key="13">
    <source>
        <dbReference type="ARBA" id="ARBA00022989"/>
    </source>
</evidence>
<dbReference type="CDD" id="cd06454">
    <property type="entry name" value="KBL_like"/>
    <property type="match status" value="1"/>
</dbReference>
<dbReference type="AlphaFoldDB" id="A0A1X7UWX1"/>
<dbReference type="GO" id="GO:0030170">
    <property type="term" value="F:pyridoxal phosphate binding"/>
    <property type="evidence" value="ECO:0007669"/>
    <property type="project" value="InterPro"/>
</dbReference>
<dbReference type="GO" id="GO:0017059">
    <property type="term" value="C:serine palmitoyltransferase complex"/>
    <property type="evidence" value="ECO:0007669"/>
    <property type="project" value="TreeGrafter"/>
</dbReference>
<dbReference type="InParanoid" id="A0A1X7UWX1"/>
<evidence type="ECO:0000256" key="16">
    <source>
        <dbReference type="ARBA" id="ARBA00023315"/>
    </source>
</evidence>
<dbReference type="InterPro" id="IPR015422">
    <property type="entry name" value="PyrdxlP-dep_Trfase_small"/>
</dbReference>
<evidence type="ECO:0000256" key="15">
    <source>
        <dbReference type="ARBA" id="ARBA00023136"/>
    </source>
</evidence>
<sequence>MPREKKPVAVASRSNGHVPNGTTEKITAKSKKPQHKETFDQVPLDRAITTYFSYALMIFWGYIWDALRQIGLIKDGHGEATCKDDLFKLKMEWTGFYTRNVYRRMRDCFNRPVCGVPGAYIDLVDRKSDDFNWTFKNVGTKTRCLNLGSYNYLGFAEEKGPCADAAIQSIHEYGAGTNSSRVDLGTLQCIQDLEEKVAEFVRKAAAIVFGMGFSTNSTNIPALVEKGCLILSDALNHASVVTGAKLSGATIRVFKHNDIESLEYLLREAIVKGQPRTHRPWKKILIIVEGIYSMEGSVPRLHEIIELKKKYKAYLYLDEAHSIGAMGPTGRGVTEYLGVDPADVDIMMGTFTKSFGGCGGYIAATEDIINHLRSHSHAAIYASAMSAPVALQILTSMKIIMGEDGTNEGQKRVTQLIENTRYFRKRLKEMKFTVYGNDDSPVVPIIVYQPGRIQAISRKLREKKIAVVGVGYPATSIVEGRIRICLSAAHTREMLDTVLKEFGDICSTLWMGNDTVKDKTS</sequence>
<accession>A0A1X7UWX1</accession>
<evidence type="ECO:0000256" key="5">
    <source>
        <dbReference type="ARBA" id="ARBA00004991"/>
    </source>
</evidence>
<keyword evidence="12" id="KW-0746">Sphingolipid metabolism</keyword>
<keyword evidence="14" id="KW-0443">Lipid metabolism</keyword>
<feature type="region of interest" description="Disordered" evidence="19">
    <location>
        <begin position="1"/>
        <end position="34"/>
    </location>
</feature>
<dbReference type="PROSITE" id="PS00599">
    <property type="entry name" value="AA_TRANSFER_CLASS_2"/>
    <property type="match status" value="1"/>
</dbReference>
<evidence type="ECO:0000256" key="11">
    <source>
        <dbReference type="ARBA" id="ARBA00022898"/>
    </source>
</evidence>
<dbReference type="GO" id="GO:0016020">
    <property type="term" value="C:membrane"/>
    <property type="evidence" value="ECO:0007669"/>
    <property type="project" value="UniProtKB-SubCell"/>
</dbReference>
<feature type="compositionally biased region" description="Polar residues" evidence="19">
    <location>
        <begin position="12"/>
        <end position="25"/>
    </location>
</feature>
<dbReference type="eggNOG" id="KOG1357">
    <property type="taxonomic scope" value="Eukaryota"/>
</dbReference>
<dbReference type="OMA" id="QPRANGC"/>
<feature type="domain" description="Aminotransferase class I/classII large" evidence="20">
    <location>
        <begin position="143"/>
        <end position="500"/>
    </location>
</feature>
<comment type="catalytic activity">
    <reaction evidence="17">
        <text>L-serine + hexadecanoyl-CoA + H(+) = 3-oxosphinganine + CO2 + CoA</text>
        <dbReference type="Rhea" id="RHEA:14761"/>
        <dbReference type="ChEBI" id="CHEBI:15378"/>
        <dbReference type="ChEBI" id="CHEBI:16526"/>
        <dbReference type="ChEBI" id="CHEBI:33384"/>
        <dbReference type="ChEBI" id="CHEBI:57287"/>
        <dbReference type="ChEBI" id="CHEBI:57379"/>
        <dbReference type="ChEBI" id="CHEBI:58299"/>
        <dbReference type="EC" id="2.3.1.50"/>
    </reaction>
</comment>
<keyword evidence="10" id="KW-0256">Endoplasmic reticulum</keyword>
<keyword evidence="8" id="KW-0808">Transferase</keyword>
<dbReference type="EC" id="2.3.1.50" evidence="7"/>
<dbReference type="GO" id="GO:0005783">
    <property type="term" value="C:endoplasmic reticulum"/>
    <property type="evidence" value="ECO:0007669"/>
    <property type="project" value="UniProtKB-SubCell"/>
</dbReference>
<keyword evidence="13" id="KW-1133">Transmembrane helix</keyword>
<dbReference type="GO" id="GO:0046513">
    <property type="term" value="P:ceramide biosynthetic process"/>
    <property type="evidence" value="ECO:0007669"/>
    <property type="project" value="TreeGrafter"/>
</dbReference>
<dbReference type="InterPro" id="IPR050087">
    <property type="entry name" value="AON_synthase_class-II"/>
</dbReference>
<dbReference type="EnsemblMetazoa" id="Aqu2.1.32273_001">
    <property type="protein sequence ID" value="Aqu2.1.32273_001"/>
    <property type="gene ID" value="Aqu2.1.32273"/>
</dbReference>
<dbReference type="InterPro" id="IPR004839">
    <property type="entry name" value="Aminotransferase_I/II_large"/>
</dbReference>
<evidence type="ECO:0000256" key="9">
    <source>
        <dbReference type="ARBA" id="ARBA00022692"/>
    </source>
</evidence>
<comment type="pathway">
    <text evidence="4">Lipid metabolism; sphingolipid metabolism.</text>
</comment>
<comment type="cofactor">
    <cofactor evidence="1 18">
        <name>pyridoxal 5'-phosphate</name>
        <dbReference type="ChEBI" id="CHEBI:597326"/>
    </cofactor>
</comment>
<dbReference type="GO" id="GO:0004758">
    <property type="term" value="F:serine C-palmitoyltransferase activity"/>
    <property type="evidence" value="ECO:0007669"/>
    <property type="project" value="UniProtKB-EC"/>
</dbReference>
<dbReference type="Proteomes" id="UP000007879">
    <property type="component" value="Unassembled WGS sequence"/>
</dbReference>
<evidence type="ECO:0000256" key="17">
    <source>
        <dbReference type="ARBA" id="ARBA00048528"/>
    </source>
</evidence>
<organism evidence="21">
    <name type="scientific">Amphimedon queenslandica</name>
    <name type="common">Sponge</name>
    <dbReference type="NCBI Taxonomy" id="400682"/>
    <lineage>
        <taxon>Eukaryota</taxon>
        <taxon>Metazoa</taxon>
        <taxon>Porifera</taxon>
        <taxon>Demospongiae</taxon>
        <taxon>Heteroscleromorpha</taxon>
        <taxon>Haplosclerida</taxon>
        <taxon>Niphatidae</taxon>
        <taxon>Amphimedon</taxon>
    </lineage>
</organism>
<evidence type="ECO:0000256" key="6">
    <source>
        <dbReference type="ARBA" id="ARBA00008392"/>
    </source>
</evidence>
<evidence type="ECO:0000256" key="19">
    <source>
        <dbReference type="SAM" id="MobiDB-lite"/>
    </source>
</evidence>
<name>A0A1X7UWX1_AMPQE</name>
<keyword evidence="16" id="KW-0012">Acyltransferase</keyword>
<comment type="similarity">
    <text evidence="6 18">Belongs to the class-II pyridoxal-phosphate-dependent aminotransferase family.</text>
</comment>
<evidence type="ECO:0000256" key="1">
    <source>
        <dbReference type="ARBA" id="ARBA00001933"/>
    </source>
</evidence>
<evidence type="ECO:0000256" key="7">
    <source>
        <dbReference type="ARBA" id="ARBA00013220"/>
    </source>
</evidence>
<keyword evidence="11 18" id="KW-0663">Pyridoxal phosphate</keyword>
<evidence type="ECO:0000256" key="12">
    <source>
        <dbReference type="ARBA" id="ARBA00022919"/>
    </source>
</evidence>
<proteinExistence type="inferred from homology"/>
<dbReference type="OrthoDB" id="65434at2759"/>
<gene>
    <name evidence="21" type="primary">100637959</name>
</gene>
<comment type="pathway">
    <text evidence="5">Sphingolipid metabolism.</text>
</comment>
<dbReference type="SUPFAM" id="SSF53383">
    <property type="entry name" value="PLP-dependent transferases"/>
    <property type="match status" value="1"/>
</dbReference>
<dbReference type="EnsemblMetazoa" id="XM_003386463.3">
    <property type="protein sequence ID" value="XP_003386511.1"/>
    <property type="gene ID" value="LOC100637959"/>
</dbReference>
<dbReference type="FunCoup" id="A0A1X7UWX1">
    <property type="interactions" value="238"/>
</dbReference>
<evidence type="ECO:0000259" key="20">
    <source>
        <dbReference type="Pfam" id="PF00155"/>
    </source>
</evidence>
<dbReference type="Gene3D" id="3.40.640.10">
    <property type="entry name" value="Type I PLP-dependent aspartate aminotransferase-like (Major domain)"/>
    <property type="match status" value="1"/>
</dbReference>
<evidence type="ECO:0000256" key="2">
    <source>
        <dbReference type="ARBA" id="ARBA00004240"/>
    </source>
</evidence>
<dbReference type="GO" id="GO:0046512">
    <property type="term" value="P:sphingosine biosynthetic process"/>
    <property type="evidence" value="ECO:0007669"/>
    <property type="project" value="TreeGrafter"/>
</dbReference>
<dbReference type="InterPro" id="IPR015421">
    <property type="entry name" value="PyrdxlP-dep_Trfase_major"/>
</dbReference>
<dbReference type="PANTHER" id="PTHR13693">
    <property type="entry name" value="CLASS II AMINOTRANSFERASE/8-AMINO-7-OXONONANOATE SYNTHASE"/>
    <property type="match status" value="1"/>
</dbReference>
<reference evidence="22" key="1">
    <citation type="journal article" date="2010" name="Nature">
        <title>The Amphimedon queenslandica genome and the evolution of animal complexity.</title>
        <authorList>
            <person name="Srivastava M."/>
            <person name="Simakov O."/>
            <person name="Chapman J."/>
            <person name="Fahey B."/>
            <person name="Gauthier M.E."/>
            <person name="Mitros T."/>
            <person name="Richards G.S."/>
            <person name="Conaco C."/>
            <person name="Dacre M."/>
            <person name="Hellsten U."/>
            <person name="Larroux C."/>
            <person name="Putnam N.H."/>
            <person name="Stanke M."/>
            <person name="Adamska M."/>
            <person name="Darling A."/>
            <person name="Degnan S.M."/>
            <person name="Oakley T.H."/>
            <person name="Plachetzki D.C."/>
            <person name="Zhai Y."/>
            <person name="Adamski M."/>
            <person name="Calcino A."/>
            <person name="Cummins S.F."/>
            <person name="Goodstein D.M."/>
            <person name="Harris C."/>
            <person name="Jackson D.J."/>
            <person name="Leys S.P."/>
            <person name="Shu S."/>
            <person name="Woodcroft B.J."/>
            <person name="Vervoort M."/>
            <person name="Kosik K.S."/>
            <person name="Manning G."/>
            <person name="Degnan B.M."/>
            <person name="Rokhsar D.S."/>
        </authorList>
    </citation>
    <scope>NUCLEOTIDE SEQUENCE [LARGE SCALE GENOMIC DNA]</scope>
</reference>
<protein>
    <recommendedName>
        <fullName evidence="7">serine C-palmitoyltransferase</fullName>
        <ecNumber evidence="7">2.3.1.50</ecNumber>
    </recommendedName>
</protein>
<evidence type="ECO:0000313" key="21">
    <source>
        <dbReference type="EnsemblMetazoa" id="Aqu2.1.32273_001"/>
    </source>
</evidence>
<dbReference type="PANTHER" id="PTHR13693:SF3">
    <property type="entry name" value="LD36009P"/>
    <property type="match status" value="1"/>
</dbReference>
<evidence type="ECO:0000256" key="4">
    <source>
        <dbReference type="ARBA" id="ARBA00004760"/>
    </source>
</evidence>
<dbReference type="STRING" id="400682.A0A1X7UWX1"/>
<comment type="subcellular location">
    <subcellularLocation>
        <location evidence="2">Endoplasmic reticulum</location>
    </subcellularLocation>
    <subcellularLocation>
        <location evidence="3">Membrane</location>
    </subcellularLocation>
</comment>
<dbReference type="Pfam" id="PF00155">
    <property type="entry name" value="Aminotran_1_2"/>
    <property type="match status" value="1"/>
</dbReference>
<evidence type="ECO:0000313" key="22">
    <source>
        <dbReference type="Proteomes" id="UP000007879"/>
    </source>
</evidence>
<dbReference type="InterPro" id="IPR001917">
    <property type="entry name" value="Aminotrans_II_pyridoxalP_BS"/>
</dbReference>
<evidence type="ECO:0000256" key="18">
    <source>
        <dbReference type="RuleBase" id="RU003693"/>
    </source>
</evidence>
<dbReference type="InterPro" id="IPR015424">
    <property type="entry name" value="PyrdxlP-dep_Trfase"/>
</dbReference>